<evidence type="ECO:0000313" key="2">
    <source>
        <dbReference type="Proteomes" id="UP000028488"/>
    </source>
</evidence>
<reference evidence="1 2" key="1">
    <citation type="submission" date="2014-07" db="EMBL/GenBank/DDBJ databases">
        <title>Genome Sequence of Rhodococcus opacus Strain R7, a Biodegrader of Mono- and Polycyclic Aromatic Hydrocarbons.</title>
        <authorList>
            <person name="Di Gennaro P."/>
            <person name="Zampolli J."/>
            <person name="Presti I."/>
            <person name="Cappelletti M."/>
            <person name="D'Ursi P."/>
            <person name="Orro A."/>
            <person name="Mezzelani A."/>
            <person name="Milanesi L."/>
        </authorList>
    </citation>
    <scope>NUCLEOTIDE SEQUENCE [LARGE SCALE GENOMIC DNA]</scope>
    <source>
        <strain evidence="1 2">R7</strain>
    </source>
</reference>
<dbReference type="Proteomes" id="UP000028488">
    <property type="component" value="Chromosome"/>
</dbReference>
<name>A0A076EWW4_RHOOP</name>
<proteinExistence type="predicted"/>
<dbReference type="Pfam" id="PF05721">
    <property type="entry name" value="PhyH"/>
    <property type="match status" value="1"/>
</dbReference>
<dbReference type="PANTHER" id="PTHR21308">
    <property type="entry name" value="PHYTANOYL-COA ALPHA-HYDROXYLASE"/>
    <property type="match status" value="1"/>
</dbReference>
<protein>
    <submittedName>
        <fullName evidence="1">Phytanoyl-CoA dioxygenase</fullName>
    </submittedName>
</protein>
<dbReference type="Gene3D" id="2.60.120.620">
    <property type="entry name" value="q2cbj1_9rhob like domain"/>
    <property type="match status" value="1"/>
</dbReference>
<dbReference type="eggNOG" id="COG5285">
    <property type="taxonomic scope" value="Bacteria"/>
</dbReference>
<dbReference type="RefSeq" id="WP_128641874.1">
    <property type="nucleotide sequence ID" value="NZ_CP008947.1"/>
</dbReference>
<dbReference type="EMBL" id="CP008947">
    <property type="protein sequence ID" value="AII09772.1"/>
    <property type="molecule type" value="Genomic_DNA"/>
</dbReference>
<dbReference type="AlphaFoldDB" id="A0A076EWW4"/>
<organism evidence="1 2">
    <name type="scientific">Rhodococcus opacus</name>
    <name type="common">Nocardia opaca</name>
    <dbReference type="NCBI Taxonomy" id="37919"/>
    <lineage>
        <taxon>Bacteria</taxon>
        <taxon>Bacillati</taxon>
        <taxon>Actinomycetota</taxon>
        <taxon>Actinomycetes</taxon>
        <taxon>Mycobacteriales</taxon>
        <taxon>Nocardiaceae</taxon>
        <taxon>Rhodococcus</taxon>
    </lineage>
</organism>
<dbReference type="SUPFAM" id="SSF51197">
    <property type="entry name" value="Clavaminate synthase-like"/>
    <property type="match status" value="1"/>
</dbReference>
<dbReference type="InterPro" id="IPR008775">
    <property type="entry name" value="Phytyl_CoA_dOase-like"/>
</dbReference>
<dbReference type="PANTHER" id="PTHR21308:SF8">
    <property type="entry name" value="PHYTANOYL-COA DIOXYGENASE FAMILY PROTEIN (AFU_ORTHOLOGUE AFUA_2G09620)"/>
    <property type="match status" value="1"/>
</dbReference>
<keyword evidence="1" id="KW-0223">Dioxygenase</keyword>
<dbReference type="GO" id="GO:0001561">
    <property type="term" value="P:fatty acid alpha-oxidation"/>
    <property type="evidence" value="ECO:0007669"/>
    <property type="project" value="InterPro"/>
</dbReference>
<dbReference type="GO" id="GO:0048244">
    <property type="term" value="F:phytanoyl-CoA dioxygenase activity"/>
    <property type="evidence" value="ECO:0007669"/>
    <property type="project" value="InterPro"/>
</dbReference>
<sequence>MTITTPPPTGRREWIRDSDCDLDAFRASVDRSTNLADYPFAHSVEQNVLLYRSDLLIPHLDDAQSRRAVQTELGRALTDGPGIVVFQNAFSDLAVLDRATEQFDVLIAQQHAAGGVVGDHFGKAGANDRIWNAAQKLALGAPDVFAEYYANDILALICQSWLGPLYQVTSQVNVVNPGGAAQVPHRDYHLGIVPRHELTEYPAHLHRMSAALTLQGAVAHCDMPVESGPTLYLPYSQLFEAGYLAFSRPEFVEFFRDSHVQLPLRKGDAVFFNPALYHGAGHNRSDAIRRMANLLQISSPFGRAMEVLDREAMANAVYPALLALQSAGASERTLRNAVVATAECYPFPTNLDHDQPVHSLAPATQVDTVWEALRENADPAVLAERLSTQTTRRQP</sequence>
<accession>A0A076EWW4</accession>
<dbReference type="InterPro" id="IPR047128">
    <property type="entry name" value="PhyH"/>
</dbReference>
<gene>
    <name evidence="1" type="ORF">EP51_36080</name>
</gene>
<keyword evidence="1" id="KW-0560">Oxidoreductase</keyword>
<evidence type="ECO:0000313" key="1">
    <source>
        <dbReference type="EMBL" id="AII09772.1"/>
    </source>
</evidence>